<dbReference type="AlphaFoldDB" id="A0AAN8FKM8"/>
<organism evidence="2 3">
    <name type="scientific">Trichostrongylus colubriformis</name>
    <name type="common">Black scour worm</name>
    <dbReference type="NCBI Taxonomy" id="6319"/>
    <lineage>
        <taxon>Eukaryota</taxon>
        <taxon>Metazoa</taxon>
        <taxon>Ecdysozoa</taxon>
        <taxon>Nematoda</taxon>
        <taxon>Chromadorea</taxon>
        <taxon>Rhabditida</taxon>
        <taxon>Rhabditina</taxon>
        <taxon>Rhabditomorpha</taxon>
        <taxon>Strongyloidea</taxon>
        <taxon>Trichostrongylidae</taxon>
        <taxon>Trichostrongylus</taxon>
    </lineage>
</organism>
<gene>
    <name evidence="2" type="ORF">GCK32_009693</name>
</gene>
<sequence length="215" mass="24040">MENAYTKIKDQLTKAELGHPHHRECYTPGTCSNLSPGRSLRSISSWENGICMDRSPYSRSGKPRSSVASIEQRLVEMERALKRLDNIESSLAKLSIQLSHPATRSTSGPCTTFNRNLYGCHEINEIFSQTQTELQRARNAISRMLAMPAVYTMRTNADGIKDRSELDNLGKLIDRFLVKLKNSKDAYENACGDTGNCIVCNMCTSSSISRCCSLY</sequence>
<evidence type="ECO:0000313" key="2">
    <source>
        <dbReference type="EMBL" id="KAK5980130.1"/>
    </source>
</evidence>
<keyword evidence="1" id="KW-0175">Coiled coil</keyword>
<dbReference type="Proteomes" id="UP001331761">
    <property type="component" value="Unassembled WGS sequence"/>
</dbReference>
<comment type="caution">
    <text evidence="2">The sequence shown here is derived from an EMBL/GenBank/DDBJ whole genome shotgun (WGS) entry which is preliminary data.</text>
</comment>
<reference evidence="2 3" key="1">
    <citation type="submission" date="2019-10" db="EMBL/GenBank/DDBJ databases">
        <title>Assembly and Annotation for the nematode Trichostrongylus colubriformis.</title>
        <authorList>
            <person name="Martin J."/>
        </authorList>
    </citation>
    <scope>NUCLEOTIDE SEQUENCE [LARGE SCALE GENOMIC DNA]</scope>
    <source>
        <strain evidence="2">G859</strain>
        <tissue evidence="2">Whole worm</tissue>
    </source>
</reference>
<accession>A0AAN8FKM8</accession>
<proteinExistence type="predicted"/>
<name>A0AAN8FKM8_TRICO</name>
<evidence type="ECO:0000256" key="1">
    <source>
        <dbReference type="SAM" id="Coils"/>
    </source>
</evidence>
<protein>
    <submittedName>
        <fullName evidence="2">Uncharacterized protein</fullName>
    </submittedName>
</protein>
<keyword evidence="3" id="KW-1185">Reference proteome</keyword>
<feature type="coiled-coil region" evidence="1">
    <location>
        <begin position="67"/>
        <end position="97"/>
    </location>
</feature>
<evidence type="ECO:0000313" key="3">
    <source>
        <dbReference type="Proteomes" id="UP001331761"/>
    </source>
</evidence>
<dbReference type="EMBL" id="WIXE01007796">
    <property type="protein sequence ID" value="KAK5980130.1"/>
    <property type="molecule type" value="Genomic_DNA"/>
</dbReference>